<feature type="region of interest" description="Disordered" evidence="1">
    <location>
        <begin position="1"/>
        <end position="79"/>
    </location>
</feature>
<protein>
    <submittedName>
        <fullName evidence="2">RING finger protein</fullName>
    </submittedName>
</protein>
<dbReference type="EMBL" id="GAIX01006058">
    <property type="protein sequence ID" value="JAA86502.1"/>
    <property type="molecule type" value="Transcribed_RNA"/>
</dbReference>
<reference evidence="2" key="1">
    <citation type="journal article" date="2013" name="BMC Genomics">
        <title>Unscrambling butterfly oogenesis.</title>
        <authorList>
            <person name="Carter J.M."/>
            <person name="Baker S.C."/>
            <person name="Pink R."/>
            <person name="Carter D.R."/>
            <person name="Collins A."/>
            <person name="Tomlin J."/>
            <person name="Gibbs M."/>
            <person name="Breuker C.J."/>
        </authorList>
    </citation>
    <scope>NUCLEOTIDE SEQUENCE</scope>
    <source>
        <tissue evidence="2">Ovary</tissue>
    </source>
</reference>
<dbReference type="AlphaFoldDB" id="S4PWW9"/>
<evidence type="ECO:0000256" key="1">
    <source>
        <dbReference type="SAM" id="MobiDB-lite"/>
    </source>
</evidence>
<feature type="compositionally biased region" description="Low complexity" evidence="1">
    <location>
        <begin position="1"/>
        <end position="52"/>
    </location>
</feature>
<sequence>AAAAGVGAGAAERQAAEGAAGAQPRAVPRLPGARRPAGARQAAVARPRQVQGPSRQPAHRRQLQDLHGGPAGVRAAGVRPHRRVHGVLQAAGRVPHLPPVRRARRALLPLLAGAARASCSRPPFPDFSRRNAFRFSAFCPFP</sequence>
<name>S4PWW9_9NEOP</name>
<reference evidence="2" key="2">
    <citation type="submission" date="2013-05" db="EMBL/GenBank/DDBJ databases">
        <authorList>
            <person name="Carter J.-M."/>
            <person name="Baker S.C."/>
            <person name="Pink R."/>
            <person name="Carter D.R.F."/>
            <person name="Collins A."/>
            <person name="Tomlin J."/>
            <person name="Gibbs M."/>
            <person name="Breuker C.J."/>
        </authorList>
    </citation>
    <scope>NUCLEOTIDE SEQUENCE</scope>
    <source>
        <tissue evidence="2">Ovary</tissue>
    </source>
</reference>
<evidence type="ECO:0000313" key="2">
    <source>
        <dbReference type="EMBL" id="JAA86502.1"/>
    </source>
</evidence>
<proteinExistence type="predicted"/>
<organism evidence="2">
    <name type="scientific">Pararge aegeria</name>
    <name type="common">speckled wood butterfly</name>
    <dbReference type="NCBI Taxonomy" id="116150"/>
    <lineage>
        <taxon>Eukaryota</taxon>
        <taxon>Metazoa</taxon>
        <taxon>Ecdysozoa</taxon>
        <taxon>Arthropoda</taxon>
        <taxon>Hexapoda</taxon>
        <taxon>Insecta</taxon>
        <taxon>Pterygota</taxon>
        <taxon>Neoptera</taxon>
        <taxon>Endopterygota</taxon>
        <taxon>Lepidoptera</taxon>
        <taxon>Glossata</taxon>
        <taxon>Ditrysia</taxon>
        <taxon>Papilionoidea</taxon>
        <taxon>Nymphalidae</taxon>
        <taxon>Satyrinae</taxon>
        <taxon>Satyrini</taxon>
        <taxon>Parargina</taxon>
        <taxon>Pararge</taxon>
    </lineage>
</organism>
<feature type="non-terminal residue" evidence="2">
    <location>
        <position position="1"/>
    </location>
</feature>
<accession>S4PWW9</accession>